<name>W2W4U9_PHYNI</name>
<feature type="region of interest" description="Disordered" evidence="1">
    <location>
        <begin position="173"/>
        <end position="194"/>
    </location>
</feature>
<evidence type="ECO:0000313" key="3">
    <source>
        <dbReference type="Proteomes" id="UP000018958"/>
    </source>
</evidence>
<dbReference type="EMBL" id="ANIX01003533">
    <property type="protein sequence ID" value="ETP05585.1"/>
    <property type="molecule type" value="Genomic_DNA"/>
</dbReference>
<comment type="caution">
    <text evidence="2">The sequence shown here is derived from an EMBL/GenBank/DDBJ whole genome shotgun (WGS) entry which is preliminary data.</text>
</comment>
<dbReference type="OrthoDB" id="10297796at2759"/>
<evidence type="ECO:0000313" key="2">
    <source>
        <dbReference type="EMBL" id="ETP05585.1"/>
    </source>
</evidence>
<protein>
    <submittedName>
        <fullName evidence="2">Uncharacterized protein</fullName>
    </submittedName>
</protein>
<gene>
    <name evidence="2" type="ORF">F441_17866</name>
</gene>
<proteinExistence type="predicted"/>
<organism evidence="2 3">
    <name type="scientific">Phytophthora nicotianae CJ01A1</name>
    <dbReference type="NCBI Taxonomy" id="1317063"/>
    <lineage>
        <taxon>Eukaryota</taxon>
        <taxon>Sar</taxon>
        <taxon>Stramenopiles</taxon>
        <taxon>Oomycota</taxon>
        <taxon>Peronosporomycetes</taxon>
        <taxon>Peronosporales</taxon>
        <taxon>Peronosporaceae</taxon>
        <taxon>Phytophthora</taxon>
    </lineage>
</organism>
<dbReference type="Proteomes" id="UP000018958">
    <property type="component" value="Unassembled WGS sequence"/>
</dbReference>
<reference evidence="2 3" key="1">
    <citation type="submission" date="2013-11" db="EMBL/GenBank/DDBJ databases">
        <title>The Genome Sequence of Phytophthora parasitica CJ01A1.</title>
        <authorList>
            <consortium name="The Broad Institute Genomics Platform"/>
            <person name="Russ C."/>
            <person name="Tyler B."/>
            <person name="Panabieres F."/>
            <person name="Shan W."/>
            <person name="Tripathy S."/>
            <person name="Grunwald N."/>
            <person name="Machado M."/>
            <person name="Johnson C.S."/>
            <person name="Walker B."/>
            <person name="Young S.K."/>
            <person name="Zeng Q."/>
            <person name="Gargeya S."/>
            <person name="Fitzgerald M."/>
            <person name="Haas B."/>
            <person name="Abouelleil A."/>
            <person name="Allen A.W."/>
            <person name="Alvarado L."/>
            <person name="Arachchi H.M."/>
            <person name="Berlin A.M."/>
            <person name="Chapman S.B."/>
            <person name="Gainer-Dewar J."/>
            <person name="Goldberg J."/>
            <person name="Griggs A."/>
            <person name="Gujja S."/>
            <person name="Hansen M."/>
            <person name="Howarth C."/>
            <person name="Imamovic A."/>
            <person name="Ireland A."/>
            <person name="Larimer J."/>
            <person name="McCowan C."/>
            <person name="Murphy C."/>
            <person name="Pearson M."/>
            <person name="Poon T.W."/>
            <person name="Priest M."/>
            <person name="Roberts A."/>
            <person name="Saif S."/>
            <person name="Shea T."/>
            <person name="Sisk P."/>
            <person name="Sykes S."/>
            <person name="Wortman J."/>
            <person name="Nusbaum C."/>
            <person name="Birren B."/>
        </authorList>
    </citation>
    <scope>NUCLEOTIDE SEQUENCE [LARGE SCALE GENOMIC DNA]</scope>
    <source>
        <strain evidence="2 3">CJ01A1</strain>
    </source>
</reference>
<dbReference type="AlphaFoldDB" id="W2W4U9"/>
<accession>W2W4U9</accession>
<evidence type="ECO:0000256" key="1">
    <source>
        <dbReference type="SAM" id="MobiDB-lite"/>
    </source>
</evidence>
<sequence length="194" mass="21949">MAGGYNNNNSDDENEARRLIAEVREEVLQQQREEATHQFVSVKKLRSFASAESPPTTQNVSAIMVVESISRLDNNRGTRLGLVGGFMKNHLKGYINMLDKNDLRDTRVFKLTVWDPNNRSTGRTRFEVGNLYKFRKIHSLSFYHELLQGCLQSVAATNPGLIEEFPDFDSGKRARLADQGGSHDASDDEQNELM</sequence>